<dbReference type="PANTHER" id="PTHR35610">
    <property type="entry name" value="3-ISOPROPYLMALATE DEHYDRATASE-RELATED"/>
    <property type="match status" value="1"/>
</dbReference>
<dbReference type="InterPro" id="IPR038389">
    <property type="entry name" value="PSMG2_sf"/>
</dbReference>
<protein>
    <submittedName>
        <fullName evidence="1">Proteasome assembly chaperone family protein</fullName>
    </submittedName>
</protein>
<dbReference type="GO" id="GO:0000502">
    <property type="term" value="C:proteasome complex"/>
    <property type="evidence" value="ECO:0007669"/>
    <property type="project" value="UniProtKB-KW"/>
</dbReference>
<dbReference type="AlphaFoldDB" id="A0A7C1E0X6"/>
<keyword evidence="1" id="KW-0647">Proteasome</keyword>
<dbReference type="SUPFAM" id="SSF159659">
    <property type="entry name" value="Cgl1923-like"/>
    <property type="match status" value="1"/>
</dbReference>
<comment type="caution">
    <text evidence="1">The sequence shown here is derived from an EMBL/GenBank/DDBJ whole genome shotgun (WGS) entry which is preliminary data.</text>
</comment>
<accession>A0A7C1E0X6</accession>
<dbReference type="Pfam" id="PF09754">
    <property type="entry name" value="PAC2"/>
    <property type="match status" value="1"/>
</dbReference>
<gene>
    <name evidence="1" type="ORF">ENO04_00940</name>
</gene>
<sequence>MPVPKREEVYDGVVIYEYEDFVVQEPSYIVVGLPDTGLVGAISVTHIASELGAIEVGGIDLPAMMPPMTLIRKGEPIPPIRLFLKDNVLLVLSEAPVPINYVYKLSKAIMEYSVKRRFKLLVSLTGIASPSRYRDEKPRAYWAASGREALEKALSLGIESFDEGILIGPYAVILKEASKYRLNTIILLAESFMDIPDPEAAATVLKVFSDLTGLKIDTTKLLEEAELIRLRMRELMKQTTRTMSQMGKELEAKHPVIYT</sequence>
<dbReference type="InterPro" id="IPR019151">
    <property type="entry name" value="Proteasome_assmbl_chaperone_2"/>
</dbReference>
<dbReference type="PANTHER" id="PTHR35610:SF3">
    <property type="entry name" value="PROTEASOME ASSEMBLY CHAPERONE FAMILY PROTEIN"/>
    <property type="match status" value="1"/>
</dbReference>
<organism evidence="1">
    <name type="scientific">Fervidicoccus fontis</name>
    <dbReference type="NCBI Taxonomy" id="683846"/>
    <lineage>
        <taxon>Archaea</taxon>
        <taxon>Thermoproteota</taxon>
        <taxon>Thermoprotei</taxon>
        <taxon>Fervidicoccales</taxon>
        <taxon>Fervidicoccaceae</taxon>
        <taxon>Fervidicoccus</taxon>
    </lineage>
</organism>
<evidence type="ECO:0000313" key="1">
    <source>
        <dbReference type="EMBL" id="HDS10179.1"/>
    </source>
</evidence>
<dbReference type="EMBL" id="DSDY01000035">
    <property type="protein sequence ID" value="HDS10179.1"/>
    <property type="molecule type" value="Genomic_DNA"/>
</dbReference>
<proteinExistence type="predicted"/>
<reference evidence="1" key="1">
    <citation type="journal article" date="2020" name="mSystems">
        <title>Genome- and Community-Level Interaction Insights into Carbon Utilization and Element Cycling Functions of Hydrothermarchaeota in Hydrothermal Sediment.</title>
        <authorList>
            <person name="Zhou Z."/>
            <person name="Liu Y."/>
            <person name="Xu W."/>
            <person name="Pan J."/>
            <person name="Luo Z.H."/>
            <person name="Li M."/>
        </authorList>
    </citation>
    <scope>NUCLEOTIDE SEQUENCE [LARGE SCALE GENOMIC DNA]</scope>
    <source>
        <strain evidence="1">SpSt-123</strain>
    </source>
</reference>
<dbReference type="Gene3D" id="3.40.50.10900">
    <property type="entry name" value="PAC-like subunit"/>
    <property type="match status" value="1"/>
</dbReference>
<name>A0A7C1E0X6_9CREN</name>